<sequence>MELFRHPAFIRYWAARVTGGAANQVLLLAIGWHMYQLTGSAWDLGMVGLLQFAPSIAVALPSGHLADRVNRLRIVQVCQAAHAAAALIMAVATLRGWISPALLYGVSILLGTVRPFQMAASTAIIPALVPTELLPRATAFAAAGFQASTIAGPAIGGLLFVAGLDVVYATCAGVFTVATLLLFGVRYEHVPPPREPVTMQSLLAGLSFIGANKVLLGAVTLDLFAVLLGGATALLPIYAQDILHVGPEGLGMLRAAPAMGALVVAVALARKPLARHVGRKLMVSVAAFGVFIVVFGVSRNFWLSMAALAASGAADMVSVVVRQTLVQLETPDAMRGRVAAVSSLFIGASNQLGEFESGATAALMGPVASVVVGGVGTVLVAAAWAKLFKGLAGRDRFA</sequence>
<dbReference type="Pfam" id="PF05977">
    <property type="entry name" value="MFS_3"/>
    <property type="match status" value="1"/>
</dbReference>
<dbReference type="SUPFAM" id="SSF103473">
    <property type="entry name" value="MFS general substrate transporter"/>
    <property type="match status" value="1"/>
</dbReference>
<evidence type="ECO:0000313" key="9">
    <source>
        <dbReference type="Proteomes" id="UP000596827"/>
    </source>
</evidence>
<name>A0A923M6V6_9BURK</name>
<evidence type="ECO:0000256" key="2">
    <source>
        <dbReference type="ARBA" id="ARBA00022448"/>
    </source>
</evidence>
<gene>
    <name evidence="8" type="ORF">H8R02_10730</name>
</gene>
<keyword evidence="2" id="KW-0813">Transport</keyword>
<proteinExistence type="predicted"/>
<keyword evidence="9" id="KW-1185">Reference proteome</keyword>
<keyword evidence="3" id="KW-1003">Cell membrane</keyword>
<evidence type="ECO:0000256" key="4">
    <source>
        <dbReference type="ARBA" id="ARBA00022692"/>
    </source>
</evidence>
<evidence type="ECO:0000256" key="5">
    <source>
        <dbReference type="ARBA" id="ARBA00022989"/>
    </source>
</evidence>
<dbReference type="InterPro" id="IPR036259">
    <property type="entry name" value="MFS_trans_sf"/>
</dbReference>
<evidence type="ECO:0000256" key="1">
    <source>
        <dbReference type="ARBA" id="ARBA00004651"/>
    </source>
</evidence>
<keyword evidence="4 7" id="KW-0812">Transmembrane</keyword>
<feature type="transmembrane region" description="Helical" evidence="7">
    <location>
        <begin position="166"/>
        <end position="185"/>
    </location>
</feature>
<dbReference type="PANTHER" id="PTHR23513:SF9">
    <property type="entry name" value="ENTEROBACTIN EXPORTER ENTS"/>
    <property type="match status" value="1"/>
</dbReference>
<comment type="caution">
    <text evidence="8">The sequence shown here is derived from an EMBL/GenBank/DDBJ whole genome shotgun (WGS) entry which is preliminary data.</text>
</comment>
<dbReference type="AlphaFoldDB" id="A0A923M6V6"/>
<comment type="subcellular location">
    <subcellularLocation>
        <location evidence="1">Cell membrane</location>
        <topology evidence="1">Multi-pass membrane protein</topology>
    </subcellularLocation>
</comment>
<feature type="transmembrane region" description="Helical" evidence="7">
    <location>
        <begin position="97"/>
        <end position="116"/>
    </location>
</feature>
<feature type="transmembrane region" description="Helical" evidence="7">
    <location>
        <begin position="12"/>
        <end position="35"/>
    </location>
</feature>
<keyword evidence="5 7" id="KW-1133">Transmembrane helix</keyword>
<dbReference type="Gene3D" id="1.20.1250.20">
    <property type="entry name" value="MFS general substrate transporter like domains"/>
    <property type="match status" value="1"/>
</dbReference>
<dbReference type="RefSeq" id="WP_187081390.1">
    <property type="nucleotide sequence ID" value="NZ_JACORU010000003.1"/>
</dbReference>
<dbReference type="PANTHER" id="PTHR23513">
    <property type="entry name" value="INTEGRAL MEMBRANE EFFLUX PROTEIN-RELATED"/>
    <property type="match status" value="1"/>
</dbReference>
<feature type="transmembrane region" description="Helical" evidence="7">
    <location>
        <begin position="367"/>
        <end position="388"/>
    </location>
</feature>
<evidence type="ECO:0000256" key="3">
    <source>
        <dbReference type="ARBA" id="ARBA00022475"/>
    </source>
</evidence>
<protein>
    <submittedName>
        <fullName evidence="8">MFS transporter</fullName>
    </submittedName>
</protein>
<feature type="transmembrane region" description="Helical" evidence="7">
    <location>
        <begin position="281"/>
        <end position="302"/>
    </location>
</feature>
<feature type="transmembrane region" description="Helical" evidence="7">
    <location>
        <begin position="214"/>
        <end position="239"/>
    </location>
</feature>
<dbReference type="CDD" id="cd06173">
    <property type="entry name" value="MFS_MefA_like"/>
    <property type="match status" value="1"/>
</dbReference>
<feature type="transmembrane region" description="Helical" evidence="7">
    <location>
        <begin position="251"/>
        <end position="269"/>
    </location>
</feature>
<keyword evidence="6 7" id="KW-0472">Membrane</keyword>
<dbReference type="InterPro" id="IPR010290">
    <property type="entry name" value="TM_effector"/>
</dbReference>
<accession>A0A923M6V6</accession>
<evidence type="ECO:0000256" key="7">
    <source>
        <dbReference type="SAM" id="Phobius"/>
    </source>
</evidence>
<evidence type="ECO:0000256" key="6">
    <source>
        <dbReference type="ARBA" id="ARBA00023136"/>
    </source>
</evidence>
<feature type="transmembrane region" description="Helical" evidence="7">
    <location>
        <begin position="137"/>
        <end position="160"/>
    </location>
</feature>
<evidence type="ECO:0000313" key="8">
    <source>
        <dbReference type="EMBL" id="MBC5764928.1"/>
    </source>
</evidence>
<dbReference type="Proteomes" id="UP000596827">
    <property type="component" value="Unassembled WGS sequence"/>
</dbReference>
<dbReference type="GO" id="GO:0005886">
    <property type="term" value="C:plasma membrane"/>
    <property type="evidence" value="ECO:0007669"/>
    <property type="project" value="UniProtKB-SubCell"/>
</dbReference>
<reference evidence="8" key="1">
    <citation type="submission" date="2020-08" db="EMBL/GenBank/DDBJ databases">
        <title>Ramlibacter sp. GTP1 16S ribosomal RNA gene genome sequencing and assembly.</title>
        <authorList>
            <person name="Kang M."/>
        </authorList>
    </citation>
    <scope>NUCLEOTIDE SEQUENCE</scope>
    <source>
        <strain evidence="8">GTP1</strain>
    </source>
</reference>
<feature type="transmembrane region" description="Helical" evidence="7">
    <location>
        <begin position="41"/>
        <end position="60"/>
    </location>
</feature>
<organism evidence="8 9">
    <name type="scientific">Ramlibacter albus</name>
    <dbReference type="NCBI Taxonomy" id="2079448"/>
    <lineage>
        <taxon>Bacteria</taxon>
        <taxon>Pseudomonadati</taxon>
        <taxon>Pseudomonadota</taxon>
        <taxon>Betaproteobacteria</taxon>
        <taxon>Burkholderiales</taxon>
        <taxon>Comamonadaceae</taxon>
        <taxon>Ramlibacter</taxon>
    </lineage>
</organism>
<dbReference type="EMBL" id="JACORU010000003">
    <property type="protein sequence ID" value="MBC5764928.1"/>
    <property type="molecule type" value="Genomic_DNA"/>
</dbReference>